<proteinExistence type="predicted"/>
<evidence type="ECO:0000313" key="1">
    <source>
        <dbReference type="EMBL" id="GAA4263665.1"/>
    </source>
</evidence>
<evidence type="ECO:0000313" key="2">
    <source>
        <dbReference type="Proteomes" id="UP001500620"/>
    </source>
</evidence>
<dbReference type="RefSeq" id="WP_345143435.1">
    <property type="nucleotide sequence ID" value="NZ_BAABAT010000076.1"/>
</dbReference>
<protein>
    <submittedName>
        <fullName evidence="1">Uncharacterized protein</fullName>
    </submittedName>
</protein>
<dbReference type="Proteomes" id="UP001500620">
    <property type="component" value="Unassembled WGS sequence"/>
</dbReference>
<gene>
    <name evidence="1" type="ORF">GCM10022255_110270</name>
</gene>
<accession>A0ABP8DUH1</accession>
<dbReference type="EMBL" id="BAABAT010000076">
    <property type="protein sequence ID" value="GAA4263665.1"/>
    <property type="molecule type" value="Genomic_DNA"/>
</dbReference>
<name>A0ABP8DUH1_9ACTN</name>
<keyword evidence="2" id="KW-1185">Reference proteome</keyword>
<comment type="caution">
    <text evidence="1">The sequence shown here is derived from an EMBL/GenBank/DDBJ whole genome shotgun (WGS) entry which is preliminary data.</text>
</comment>
<sequence length="68" mass="7220">MPATNNTPTPYDAPGGPDLFINIDTFRETFCADLPIDVAAVPAVSQRPLRVAAFTESATAAGWKTRPS</sequence>
<organism evidence="1 2">
    <name type="scientific">Dactylosporangium darangshiense</name>
    <dbReference type="NCBI Taxonomy" id="579108"/>
    <lineage>
        <taxon>Bacteria</taxon>
        <taxon>Bacillati</taxon>
        <taxon>Actinomycetota</taxon>
        <taxon>Actinomycetes</taxon>
        <taxon>Micromonosporales</taxon>
        <taxon>Micromonosporaceae</taxon>
        <taxon>Dactylosporangium</taxon>
    </lineage>
</organism>
<reference evidence="2" key="1">
    <citation type="journal article" date="2019" name="Int. J. Syst. Evol. Microbiol.">
        <title>The Global Catalogue of Microorganisms (GCM) 10K type strain sequencing project: providing services to taxonomists for standard genome sequencing and annotation.</title>
        <authorList>
            <consortium name="The Broad Institute Genomics Platform"/>
            <consortium name="The Broad Institute Genome Sequencing Center for Infectious Disease"/>
            <person name="Wu L."/>
            <person name="Ma J."/>
        </authorList>
    </citation>
    <scope>NUCLEOTIDE SEQUENCE [LARGE SCALE GENOMIC DNA]</scope>
    <source>
        <strain evidence="2">JCM 17441</strain>
    </source>
</reference>